<dbReference type="Gene3D" id="1.20.900.10">
    <property type="entry name" value="Dbl homology (DH) domain"/>
    <property type="match status" value="1"/>
</dbReference>
<dbReference type="PROSITE" id="PS50010">
    <property type="entry name" value="DH_2"/>
    <property type="match status" value="1"/>
</dbReference>
<evidence type="ECO:0000259" key="2">
    <source>
        <dbReference type="PROSITE" id="PS50003"/>
    </source>
</evidence>
<dbReference type="PROSITE" id="PS50003">
    <property type="entry name" value="PH_DOMAIN"/>
    <property type="match status" value="1"/>
</dbReference>
<evidence type="ECO:0000259" key="3">
    <source>
        <dbReference type="PROSITE" id="PS50010"/>
    </source>
</evidence>
<dbReference type="SMART" id="SM00325">
    <property type="entry name" value="RhoGEF"/>
    <property type="match status" value="1"/>
</dbReference>
<dbReference type="AlphaFoldDB" id="A0AA47MID4"/>
<dbReference type="InterPro" id="IPR011993">
    <property type="entry name" value="PH-like_dom_sf"/>
</dbReference>
<evidence type="ECO:0000313" key="5">
    <source>
        <dbReference type="Proteomes" id="UP001174136"/>
    </source>
</evidence>
<dbReference type="InterPro" id="IPR000219">
    <property type="entry name" value="DH_dom"/>
</dbReference>
<name>A0AA47MID4_MERPO</name>
<dbReference type="SUPFAM" id="SSF50729">
    <property type="entry name" value="PH domain-like"/>
    <property type="match status" value="1"/>
</dbReference>
<feature type="domain" description="DH" evidence="3">
    <location>
        <begin position="51"/>
        <end position="226"/>
    </location>
</feature>
<dbReference type="InterPro" id="IPR042987">
    <property type="entry name" value="ARHGEF39"/>
</dbReference>
<evidence type="ECO:0000313" key="4">
    <source>
        <dbReference type="EMBL" id="KAK0140864.1"/>
    </source>
</evidence>
<dbReference type="Pfam" id="PF00621">
    <property type="entry name" value="RhoGEF"/>
    <property type="match status" value="1"/>
</dbReference>
<dbReference type="GO" id="GO:0005085">
    <property type="term" value="F:guanyl-nucleotide exchange factor activity"/>
    <property type="evidence" value="ECO:0007669"/>
    <property type="project" value="InterPro"/>
</dbReference>
<dbReference type="EMBL" id="JAOPHQ010004003">
    <property type="protein sequence ID" value="KAK0140864.1"/>
    <property type="molecule type" value="Genomic_DNA"/>
</dbReference>
<dbReference type="Gene3D" id="2.30.29.30">
    <property type="entry name" value="Pleckstrin-homology domain (PH domain)/Phosphotyrosine-binding domain (PTB)"/>
    <property type="match status" value="1"/>
</dbReference>
<organism evidence="4 5">
    <name type="scientific">Merluccius polli</name>
    <name type="common">Benguela hake</name>
    <name type="synonym">Merluccius cadenati</name>
    <dbReference type="NCBI Taxonomy" id="89951"/>
    <lineage>
        <taxon>Eukaryota</taxon>
        <taxon>Metazoa</taxon>
        <taxon>Chordata</taxon>
        <taxon>Craniata</taxon>
        <taxon>Vertebrata</taxon>
        <taxon>Euteleostomi</taxon>
        <taxon>Actinopterygii</taxon>
        <taxon>Neopterygii</taxon>
        <taxon>Teleostei</taxon>
        <taxon>Neoteleostei</taxon>
        <taxon>Acanthomorphata</taxon>
        <taxon>Zeiogadaria</taxon>
        <taxon>Gadariae</taxon>
        <taxon>Gadiformes</taxon>
        <taxon>Gadoidei</taxon>
        <taxon>Merlucciidae</taxon>
        <taxon>Merluccius</taxon>
    </lineage>
</organism>
<accession>A0AA47MID4</accession>
<dbReference type="Proteomes" id="UP001174136">
    <property type="component" value="Unassembled WGS sequence"/>
</dbReference>
<proteinExistence type="predicted"/>
<keyword evidence="5" id="KW-1185">Reference proteome</keyword>
<evidence type="ECO:0000256" key="1">
    <source>
        <dbReference type="SAM" id="MobiDB-lite"/>
    </source>
</evidence>
<sequence length="453" mass="50787">MFSLSSPPQPRTSHPAVVTAILPGPMSFNPAASDPSGDDVIQAQRDRWGRKRSRVARELVQTEQRYCVKLELVNTYFVEILKATGTLRQSVLESVFSSIKAIHSVNQSLLVHVENGYFGRGFEQFCPHLHQYNTYVDNMYNARKILAVQLKKNKAFRRFKALQEARPEFHNCTLEDLLPLPAQRIQQYKHFLQDLTENTSPDDPEFQQLSGAARAVSEVSQRIQDNARSHQNHLQLCRVQKLLKGRKTKVLAPGRWYIREGWLRRVPAKGAEATPRMFFLFSDMLVQAKRCSPLHPTHGGKFVGQHAYPLRECTVDKVFGHTKSQGGLLSLSFPKAKLLLMSCDQEDINDWHQSLVSAVDKLHSKNTTVHQRDELCRRPLRPAPDVPQNAEPPADATPGRKRNMVNCEVTERAQTSSSSSSSSTGPVEPKRMKLAGAPAGSPPEPSGSSCAIL</sequence>
<dbReference type="GO" id="GO:0005886">
    <property type="term" value="C:plasma membrane"/>
    <property type="evidence" value="ECO:0007669"/>
    <property type="project" value="TreeGrafter"/>
</dbReference>
<protein>
    <submittedName>
        <fullName evidence="4">Rho guanine nucleotide exchange factor 39</fullName>
    </submittedName>
</protein>
<dbReference type="PANTHER" id="PTHR47056:SF1">
    <property type="entry name" value="RHO GUANINE NUCLEOTIDE EXCHANGE FACTOR 39"/>
    <property type="match status" value="1"/>
</dbReference>
<dbReference type="PANTHER" id="PTHR47056">
    <property type="entry name" value="RHO GUANINE NUCLEOTIDE EXCHANGE FACTOR 39"/>
    <property type="match status" value="1"/>
</dbReference>
<dbReference type="SUPFAM" id="SSF48065">
    <property type="entry name" value="DBL homology domain (DH-domain)"/>
    <property type="match status" value="1"/>
</dbReference>
<reference evidence="4" key="1">
    <citation type="journal article" date="2023" name="Front. Mar. Sci.">
        <title>A new Merluccius polli reference genome to investigate the effects of global change in West African waters.</title>
        <authorList>
            <person name="Mateo J.L."/>
            <person name="Blanco-Fernandez C."/>
            <person name="Garcia-Vazquez E."/>
            <person name="Machado-Schiaffino G."/>
        </authorList>
    </citation>
    <scope>NUCLEOTIDE SEQUENCE</scope>
    <source>
        <strain evidence="4">C29</strain>
        <tissue evidence="4">Fin</tissue>
    </source>
</reference>
<feature type="region of interest" description="Disordered" evidence="1">
    <location>
        <begin position="366"/>
        <end position="453"/>
    </location>
</feature>
<dbReference type="CDD" id="cd00160">
    <property type="entry name" value="RhoGEF"/>
    <property type="match status" value="1"/>
</dbReference>
<feature type="domain" description="PH" evidence="2">
    <location>
        <begin position="256"/>
        <end position="360"/>
    </location>
</feature>
<dbReference type="InterPro" id="IPR035899">
    <property type="entry name" value="DBL_dom_sf"/>
</dbReference>
<comment type="caution">
    <text evidence="4">The sequence shown here is derived from an EMBL/GenBank/DDBJ whole genome shotgun (WGS) entry which is preliminary data.</text>
</comment>
<dbReference type="GO" id="GO:0030335">
    <property type="term" value="P:positive regulation of cell migration"/>
    <property type="evidence" value="ECO:0007669"/>
    <property type="project" value="TreeGrafter"/>
</dbReference>
<dbReference type="InterPro" id="IPR001849">
    <property type="entry name" value="PH_domain"/>
</dbReference>
<gene>
    <name evidence="4" type="primary">Arhgef39</name>
    <name evidence="4" type="ORF">N1851_022129</name>
</gene>